<dbReference type="RefSeq" id="WP_203891456.1">
    <property type="nucleotide sequence ID" value="NZ_BOOH01000023.1"/>
</dbReference>
<protein>
    <submittedName>
        <fullName evidence="10">Acyl-CoA dehydrogenase</fullName>
    </submittedName>
</protein>
<dbReference type="PIRSF" id="PIRSF016578">
    <property type="entry name" value="HsaA"/>
    <property type="match status" value="1"/>
</dbReference>
<dbReference type="Gene3D" id="1.10.540.10">
    <property type="entry name" value="Acyl-CoA dehydrogenase/oxidase, N-terminal domain"/>
    <property type="match status" value="1"/>
</dbReference>
<comment type="cofactor">
    <cofactor evidence="1 6">
        <name>FAD</name>
        <dbReference type="ChEBI" id="CHEBI:57692"/>
    </cofactor>
</comment>
<dbReference type="InterPro" id="IPR006089">
    <property type="entry name" value="Acyl-CoA_DH_CS"/>
</dbReference>
<evidence type="ECO:0000256" key="5">
    <source>
        <dbReference type="ARBA" id="ARBA00023002"/>
    </source>
</evidence>
<dbReference type="Gene3D" id="2.40.110.10">
    <property type="entry name" value="Butyryl-CoA Dehydrogenase, subunit A, domain 2"/>
    <property type="match status" value="1"/>
</dbReference>
<dbReference type="InterPro" id="IPR046373">
    <property type="entry name" value="Acyl-CoA_Oxase/DH_mid-dom_sf"/>
</dbReference>
<dbReference type="SUPFAM" id="SSF56645">
    <property type="entry name" value="Acyl-CoA dehydrogenase NM domain-like"/>
    <property type="match status" value="1"/>
</dbReference>
<dbReference type="Proteomes" id="UP000616724">
    <property type="component" value="Unassembled WGS sequence"/>
</dbReference>
<dbReference type="InterPro" id="IPR009075">
    <property type="entry name" value="AcylCo_DH/oxidase_C"/>
</dbReference>
<dbReference type="InterPro" id="IPR009100">
    <property type="entry name" value="AcylCoA_DH/oxidase_NM_dom_sf"/>
</dbReference>
<proteinExistence type="inferred from homology"/>
<dbReference type="GO" id="GO:0003995">
    <property type="term" value="F:acyl-CoA dehydrogenase activity"/>
    <property type="evidence" value="ECO:0007669"/>
    <property type="project" value="InterPro"/>
</dbReference>
<name>A0A8J3RL25_9ACTN</name>
<sequence>MPVERVLPTPEAHDLLDLVRDLIGKEVAPRAAADESAGRFPREVFATLGAAGLLGLPYPEEHGGAAQPYEVYLQVIEELAAGWLAVGLGLSVHTLSCFPVAAYGTDAQRESLLPAMLGGRLLGAYCLSEPHSGSDAAALTTKAVRDADGYAVDGVKAWITHGGAADFYTLMARTSADGARGISCFHVPAGADGLSFGEPERKMGMKSSPTAQVRFDGVRLAPDALIGAEGEGFRIAMAALDGGRLGIAACAVGLAQAAFDAAASYAKERRQFGSRIVDFQGVGFMLADMATQIAAARALYLDAARARDAGRPYGTQAAMAKLFATDMCMKVTTDAVQVLGGYGYVEDFPVERHMREAKVLQIVEGTNQVQRLVIGRAIAKHDRL</sequence>
<keyword evidence="3 6" id="KW-0285">Flavoprotein</keyword>
<dbReference type="Gene3D" id="1.20.140.10">
    <property type="entry name" value="Butyryl-CoA Dehydrogenase, subunit A, domain 3"/>
    <property type="match status" value="1"/>
</dbReference>
<organism evidence="10 11">
    <name type="scientific">Planobispora longispora</name>
    <dbReference type="NCBI Taxonomy" id="28887"/>
    <lineage>
        <taxon>Bacteria</taxon>
        <taxon>Bacillati</taxon>
        <taxon>Actinomycetota</taxon>
        <taxon>Actinomycetes</taxon>
        <taxon>Streptosporangiales</taxon>
        <taxon>Streptosporangiaceae</taxon>
        <taxon>Planobispora</taxon>
    </lineage>
</organism>
<evidence type="ECO:0000259" key="8">
    <source>
        <dbReference type="Pfam" id="PF02770"/>
    </source>
</evidence>
<reference evidence="10 11" key="1">
    <citation type="submission" date="2021-01" db="EMBL/GenBank/DDBJ databases">
        <title>Whole genome shotgun sequence of Planobispora longispora NBRC 13918.</title>
        <authorList>
            <person name="Komaki H."/>
            <person name="Tamura T."/>
        </authorList>
    </citation>
    <scope>NUCLEOTIDE SEQUENCE [LARGE SCALE GENOMIC DNA]</scope>
    <source>
        <strain evidence="10 11">NBRC 13918</strain>
    </source>
</reference>
<evidence type="ECO:0000313" key="10">
    <source>
        <dbReference type="EMBL" id="GIH76875.1"/>
    </source>
</evidence>
<dbReference type="Pfam" id="PF00441">
    <property type="entry name" value="Acyl-CoA_dh_1"/>
    <property type="match status" value="1"/>
</dbReference>
<dbReference type="InterPro" id="IPR006091">
    <property type="entry name" value="Acyl-CoA_Oxase/DH_mid-dom"/>
</dbReference>
<dbReference type="FunFam" id="1.20.140.10:FF:000004">
    <property type="entry name" value="Acyl-CoA dehydrogenase FadE25"/>
    <property type="match status" value="1"/>
</dbReference>
<dbReference type="FunFam" id="2.40.110.10:FF:000001">
    <property type="entry name" value="Acyl-CoA dehydrogenase, mitochondrial"/>
    <property type="match status" value="1"/>
</dbReference>
<evidence type="ECO:0000256" key="1">
    <source>
        <dbReference type="ARBA" id="ARBA00001974"/>
    </source>
</evidence>
<dbReference type="EMBL" id="BOOH01000023">
    <property type="protein sequence ID" value="GIH76875.1"/>
    <property type="molecule type" value="Genomic_DNA"/>
</dbReference>
<dbReference type="PANTHER" id="PTHR43884">
    <property type="entry name" value="ACYL-COA DEHYDROGENASE"/>
    <property type="match status" value="1"/>
</dbReference>
<dbReference type="InterPro" id="IPR037069">
    <property type="entry name" value="AcylCoA_DH/ox_N_sf"/>
</dbReference>
<feature type="domain" description="Acyl-CoA dehydrogenase/oxidase C-terminal" evidence="7">
    <location>
        <begin position="230"/>
        <end position="378"/>
    </location>
</feature>
<gene>
    <name evidence="10" type="ORF">Plo01_33040</name>
</gene>
<evidence type="ECO:0000259" key="9">
    <source>
        <dbReference type="Pfam" id="PF02771"/>
    </source>
</evidence>
<dbReference type="InterPro" id="IPR013786">
    <property type="entry name" value="AcylCoA_DH/ox_N"/>
</dbReference>
<evidence type="ECO:0000256" key="2">
    <source>
        <dbReference type="ARBA" id="ARBA00009347"/>
    </source>
</evidence>
<dbReference type="Pfam" id="PF02771">
    <property type="entry name" value="Acyl-CoA_dh_N"/>
    <property type="match status" value="1"/>
</dbReference>
<evidence type="ECO:0000256" key="4">
    <source>
        <dbReference type="ARBA" id="ARBA00022827"/>
    </source>
</evidence>
<comment type="caution">
    <text evidence="10">The sequence shown here is derived from an EMBL/GenBank/DDBJ whole genome shotgun (WGS) entry which is preliminary data.</text>
</comment>
<dbReference type="PANTHER" id="PTHR43884:SF12">
    <property type="entry name" value="ISOVALERYL-COA DEHYDROGENASE, MITOCHONDRIAL-RELATED"/>
    <property type="match status" value="1"/>
</dbReference>
<dbReference type="AlphaFoldDB" id="A0A8J3RL25"/>
<feature type="domain" description="Acyl-CoA dehydrogenase/oxidase N-terminal" evidence="9">
    <location>
        <begin position="9"/>
        <end position="119"/>
    </location>
</feature>
<evidence type="ECO:0000313" key="11">
    <source>
        <dbReference type="Proteomes" id="UP000616724"/>
    </source>
</evidence>
<evidence type="ECO:0000256" key="6">
    <source>
        <dbReference type="RuleBase" id="RU362125"/>
    </source>
</evidence>
<keyword evidence="5 6" id="KW-0560">Oxidoreductase</keyword>
<keyword evidence="11" id="KW-1185">Reference proteome</keyword>
<evidence type="ECO:0000256" key="3">
    <source>
        <dbReference type="ARBA" id="ARBA00022630"/>
    </source>
</evidence>
<dbReference type="PROSITE" id="PS00072">
    <property type="entry name" value="ACYL_COA_DH_1"/>
    <property type="match status" value="1"/>
</dbReference>
<feature type="domain" description="Acyl-CoA oxidase/dehydrogenase middle" evidence="8">
    <location>
        <begin position="124"/>
        <end position="218"/>
    </location>
</feature>
<dbReference type="SUPFAM" id="SSF47203">
    <property type="entry name" value="Acyl-CoA dehydrogenase C-terminal domain-like"/>
    <property type="match status" value="1"/>
</dbReference>
<dbReference type="InterPro" id="IPR036250">
    <property type="entry name" value="AcylCo_DH-like_C"/>
</dbReference>
<dbReference type="Pfam" id="PF02770">
    <property type="entry name" value="Acyl-CoA_dh_M"/>
    <property type="match status" value="1"/>
</dbReference>
<evidence type="ECO:0000259" key="7">
    <source>
        <dbReference type="Pfam" id="PF00441"/>
    </source>
</evidence>
<dbReference type="PROSITE" id="PS00073">
    <property type="entry name" value="ACYL_COA_DH_2"/>
    <property type="match status" value="1"/>
</dbReference>
<dbReference type="GO" id="GO:0050660">
    <property type="term" value="F:flavin adenine dinucleotide binding"/>
    <property type="evidence" value="ECO:0007669"/>
    <property type="project" value="InterPro"/>
</dbReference>
<keyword evidence="4 6" id="KW-0274">FAD</keyword>
<accession>A0A8J3RL25</accession>
<comment type="similarity">
    <text evidence="2 6">Belongs to the acyl-CoA dehydrogenase family.</text>
</comment>